<dbReference type="EMBL" id="JACWUN010000018">
    <property type="protein sequence ID" value="MBD1401670.1"/>
    <property type="molecule type" value="Genomic_DNA"/>
</dbReference>
<dbReference type="Pfam" id="PF05494">
    <property type="entry name" value="MlaC"/>
    <property type="match status" value="1"/>
</dbReference>
<dbReference type="InterPro" id="IPR008869">
    <property type="entry name" value="MlaC/ttg2D"/>
</dbReference>
<dbReference type="AlphaFoldDB" id="A0A8J6UIT2"/>
<dbReference type="PIRSF" id="PIRSF004649">
    <property type="entry name" value="MlaC"/>
    <property type="match status" value="1"/>
</dbReference>
<evidence type="ECO:0000256" key="1">
    <source>
        <dbReference type="SAM" id="SignalP"/>
    </source>
</evidence>
<protein>
    <submittedName>
        <fullName evidence="2">ABC transporter substrate-binding protein</fullName>
    </submittedName>
</protein>
<organism evidence="2 3">
    <name type="scientific">Pelovirga terrestris</name>
    <dbReference type="NCBI Taxonomy" id="2771352"/>
    <lineage>
        <taxon>Bacteria</taxon>
        <taxon>Pseudomonadati</taxon>
        <taxon>Thermodesulfobacteriota</taxon>
        <taxon>Desulfuromonadia</taxon>
        <taxon>Geobacterales</taxon>
        <taxon>Geobacteraceae</taxon>
        <taxon>Pelovirga</taxon>
    </lineage>
</organism>
<name>A0A8J6UIT2_9BACT</name>
<keyword evidence="1" id="KW-0732">Signal</keyword>
<dbReference type="PANTHER" id="PTHR36573">
    <property type="entry name" value="INTERMEMBRANE PHOSPHOLIPID TRANSPORT SYSTEM BINDING PROTEIN MLAC"/>
    <property type="match status" value="1"/>
</dbReference>
<dbReference type="PANTHER" id="PTHR36573:SF1">
    <property type="entry name" value="INTERMEMBRANE PHOSPHOLIPID TRANSPORT SYSTEM BINDING PROTEIN MLAC"/>
    <property type="match status" value="1"/>
</dbReference>
<dbReference type="InterPro" id="IPR042245">
    <property type="entry name" value="Tgt2/MlaC_sf"/>
</dbReference>
<comment type="caution">
    <text evidence="2">The sequence shown here is derived from an EMBL/GenBank/DDBJ whole genome shotgun (WGS) entry which is preliminary data.</text>
</comment>
<feature type="signal peptide" evidence="1">
    <location>
        <begin position="1"/>
        <end position="22"/>
    </location>
</feature>
<reference evidence="2" key="1">
    <citation type="submission" date="2020-09" db="EMBL/GenBank/DDBJ databases">
        <title>Pelobacter alkaliphilus sp. nov., a novel anaerobic arsenate-reducing bacterium from terrestrial mud volcano.</title>
        <authorList>
            <person name="Khomyakova M.A."/>
            <person name="Merkel A.Y."/>
            <person name="Slobodkin A.I."/>
        </authorList>
    </citation>
    <scope>NUCLEOTIDE SEQUENCE</scope>
    <source>
        <strain evidence="2">M08fum</strain>
    </source>
</reference>
<evidence type="ECO:0000313" key="3">
    <source>
        <dbReference type="Proteomes" id="UP000632828"/>
    </source>
</evidence>
<evidence type="ECO:0000313" key="2">
    <source>
        <dbReference type="EMBL" id="MBD1401670.1"/>
    </source>
</evidence>
<sequence>MAMMKKIIITMLLFFPAVPVFAQPDPLNAVESMVNSVLEILDNSSLSLAEKKAQVSGRAQRFLSIESMSQRTLGTYWSSATQEQRDHFTYLFTRILEETYLNRIDDYSGGTVRYLQQRVKDDRAIVDTLIIADELQLPVQYRMVYEQQSWRVFDIVIDGVSLIMNYRASYAEIIRSQGYNGLFRLMEERVTGMSTS</sequence>
<dbReference type="Proteomes" id="UP000632828">
    <property type="component" value="Unassembled WGS sequence"/>
</dbReference>
<dbReference type="Gene3D" id="3.10.450.710">
    <property type="entry name" value="Tgt2/MlaC"/>
    <property type="match status" value="1"/>
</dbReference>
<accession>A0A8J6UIT2</accession>
<dbReference type="RefSeq" id="WP_191157494.1">
    <property type="nucleotide sequence ID" value="NZ_JACWUN010000018.1"/>
</dbReference>
<keyword evidence="3" id="KW-1185">Reference proteome</keyword>
<proteinExistence type="predicted"/>
<gene>
    <name evidence="2" type="ORF">ICT70_13470</name>
</gene>
<feature type="chain" id="PRO_5035308081" evidence="1">
    <location>
        <begin position="23"/>
        <end position="196"/>
    </location>
</feature>